<keyword evidence="5" id="KW-0732">Signal</keyword>
<feature type="chain" id="PRO_5031395250" description="Peptidase S1 domain-containing protein" evidence="5">
    <location>
        <begin position="30"/>
        <end position="731"/>
    </location>
</feature>
<reference evidence="7" key="1">
    <citation type="submission" date="2021-01" db="EMBL/GenBank/DDBJ databases">
        <authorList>
            <person name="Corre E."/>
            <person name="Pelletier E."/>
            <person name="Niang G."/>
            <person name="Scheremetjew M."/>
            <person name="Finn R."/>
            <person name="Kale V."/>
            <person name="Holt S."/>
            <person name="Cochrane G."/>
            <person name="Meng A."/>
            <person name="Brown T."/>
            <person name="Cohen L."/>
        </authorList>
    </citation>
    <scope>NUCLEOTIDE SEQUENCE</scope>
    <source>
        <strain evidence="7">GSBS06</strain>
    </source>
</reference>
<accession>A0A7S3LQB9</accession>
<dbReference type="PROSITE" id="PS00135">
    <property type="entry name" value="TRYPSIN_SER"/>
    <property type="match status" value="1"/>
</dbReference>
<evidence type="ECO:0000313" key="7">
    <source>
        <dbReference type="EMBL" id="CAE0436290.1"/>
    </source>
</evidence>
<keyword evidence="4" id="KW-0645">Protease</keyword>
<dbReference type="PRINTS" id="PR00722">
    <property type="entry name" value="CHYMOTRYPSIN"/>
</dbReference>
<dbReference type="GO" id="GO:0004252">
    <property type="term" value="F:serine-type endopeptidase activity"/>
    <property type="evidence" value="ECO:0007669"/>
    <property type="project" value="InterPro"/>
</dbReference>
<organism evidence="7">
    <name type="scientific">Aplanochytrium stocchinoi</name>
    <dbReference type="NCBI Taxonomy" id="215587"/>
    <lineage>
        <taxon>Eukaryota</taxon>
        <taxon>Sar</taxon>
        <taxon>Stramenopiles</taxon>
        <taxon>Bigyra</taxon>
        <taxon>Labyrinthulomycetes</taxon>
        <taxon>Thraustochytrida</taxon>
        <taxon>Thraustochytriidae</taxon>
        <taxon>Aplanochytrium</taxon>
    </lineage>
</organism>
<dbReference type="AlphaFoldDB" id="A0A7S3LQB9"/>
<feature type="domain" description="Peptidase S1" evidence="6">
    <location>
        <begin position="76"/>
        <end position="389"/>
    </location>
</feature>
<dbReference type="InterPro" id="IPR009003">
    <property type="entry name" value="Peptidase_S1_PA"/>
</dbReference>
<dbReference type="InterPro" id="IPR001314">
    <property type="entry name" value="Peptidase_S1A"/>
</dbReference>
<gene>
    <name evidence="7" type="ORF">ASTO00021_LOCUS6556</name>
</gene>
<dbReference type="PROSITE" id="PS50240">
    <property type="entry name" value="TRYPSIN_DOM"/>
    <property type="match status" value="1"/>
</dbReference>
<keyword evidence="4" id="KW-0720">Serine protease</keyword>
<name>A0A7S3LQB9_9STRA</name>
<dbReference type="PANTHER" id="PTHR24276:SF91">
    <property type="entry name" value="AT26814P-RELATED"/>
    <property type="match status" value="1"/>
</dbReference>
<dbReference type="EMBL" id="HBIN01008827">
    <property type="protein sequence ID" value="CAE0436290.1"/>
    <property type="molecule type" value="Transcribed_RNA"/>
</dbReference>
<keyword evidence="4" id="KW-0378">Hydrolase</keyword>
<dbReference type="SUPFAM" id="SSF50494">
    <property type="entry name" value="Trypsin-like serine proteases"/>
    <property type="match status" value="1"/>
</dbReference>
<evidence type="ECO:0000256" key="1">
    <source>
        <dbReference type="ARBA" id="ARBA00007664"/>
    </source>
</evidence>
<dbReference type="InterPro" id="IPR001254">
    <property type="entry name" value="Trypsin_dom"/>
</dbReference>
<sequence>MKLLHLFMSVVVWCFVWFAVAPFPQSALAESAVLQPNNIDNSDDTNGHHQKRSLQHELDHVNARIKKMHQLVTPRIINGDPTDENRFEYFTSLDLAEGFSIQNSRVLQSANSHIEYENENELPVGTPFCGASLITSNVVLTAAHCVDGLNTADFAVTVGRYHYDLDSELENATNIQRFNVSRIVIHPNFDGSGQQNFVLVDDIALLLLDGEVLLTSTISPVPIDDGTCGEILEGTELSVIGLGDTQPKGNPGDPIPLFVPPEKLMGVDVDYVPNYVCESIFNGSNIVDHYLDYYNFSEYEETLINNLTEYEISTLDVDIHLSQMCAFAENRDACFGDSGGPLIIKGSSADGTNDIQVGLVSFGIGCGTRFPGVYTRISRQFDFIKETLQVFNVSLDALASVPEHLPACSTSAPTAPTTSYPTSPPSMYPTLSPTNSRFDSPGNSRMIAVGESFADAVTTSMPVHWFRITGLAQGSRYLINLVVGDLGGDIDMALYRDCMSTENSCSYVDSSGNGGGADERITFYASASTYWVRIYLFGFSSNSYNLTVAEWAPTQYPTPYPTDPTPFPTPYPTYPTPFPTFAPLRANCSTAEYDDVVGFLHLISLMSDCNDFFRCPALTRLVAFQNNVVVRCTPLQLLRKACSVDKNPFNQNCYGYNDEEILDLCKKNDDGLADATEYECNAEVNSLTMSGLYATLARSDSLCAFRSDYCLSHMEEVVRLLRTGPGSDTST</sequence>
<dbReference type="InterPro" id="IPR043504">
    <property type="entry name" value="Peptidase_S1_PA_chymotrypsin"/>
</dbReference>
<dbReference type="PANTHER" id="PTHR24276">
    <property type="entry name" value="POLYSERASE-RELATED"/>
    <property type="match status" value="1"/>
</dbReference>
<keyword evidence="3" id="KW-1015">Disulfide bond</keyword>
<protein>
    <recommendedName>
        <fullName evidence="6">Peptidase S1 domain-containing protein</fullName>
    </recommendedName>
</protein>
<feature type="signal peptide" evidence="5">
    <location>
        <begin position="1"/>
        <end position="29"/>
    </location>
</feature>
<keyword evidence="2" id="KW-0843">Virulence</keyword>
<evidence type="ECO:0000259" key="6">
    <source>
        <dbReference type="PROSITE" id="PS50240"/>
    </source>
</evidence>
<comment type="similarity">
    <text evidence="1">Belongs to the peptidase S1 family.</text>
</comment>
<dbReference type="Pfam" id="PF00089">
    <property type="entry name" value="Trypsin"/>
    <property type="match status" value="1"/>
</dbReference>
<dbReference type="Gene3D" id="2.40.10.10">
    <property type="entry name" value="Trypsin-like serine proteases"/>
    <property type="match status" value="1"/>
</dbReference>
<evidence type="ECO:0000256" key="3">
    <source>
        <dbReference type="ARBA" id="ARBA00023157"/>
    </source>
</evidence>
<dbReference type="InterPro" id="IPR033116">
    <property type="entry name" value="TRYPSIN_SER"/>
</dbReference>
<dbReference type="SMART" id="SM00020">
    <property type="entry name" value="Tryp_SPc"/>
    <property type="match status" value="1"/>
</dbReference>
<dbReference type="InterPro" id="IPR050430">
    <property type="entry name" value="Peptidase_S1"/>
</dbReference>
<proteinExistence type="inferred from homology"/>
<evidence type="ECO:0000256" key="2">
    <source>
        <dbReference type="ARBA" id="ARBA00023026"/>
    </source>
</evidence>
<evidence type="ECO:0000256" key="5">
    <source>
        <dbReference type="SAM" id="SignalP"/>
    </source>
</evidence>
<dbReference type="CDD" id="cd00190">
    <property type="entry name" value="Tryp_SPc"/>
    <property type="match status" value="1"/>
</dbReference>
<dbReference type="InterPro" id="IPR018114">
    <property type="entry name" value="TRYPSIN_HIS"/>
</dbReference>
<dbReference type="PROSITE" id="PS00134">
    <property type="entry name" value="TRYPSIN_HIS"/>
    <property type="match status" value="1"/>
</dbReference>
<dbReference type="GO" id="GO:0006508">
    <property type="term" value="P:proteolysis"/>
    <property type="evidence" value="ECO:0007669"/>
    <property type="project" value="UniProtKB-KW"/>
</dbReference>
<dbReference type="Gene3D" id="2.60.120.380">
    <property type="match status" value="1"/>
</dbReference>
<dbReference type="FunFam" id="2.40.10.10:FF:000068">
    <property type="entry name" value="transmembrane protease serine 2"/>
    <property type="match status" value="1"/>
</dbReference>
<evidence type="ECO:0000256" key="4">
    <source>
        <dbReference type="RuleBase" id="RU363034"/>
    </source>
</evidence>